<dbReference type="EMBL" id="KZ824941">
    <property type="protein sequence ID" value="RAH72898.1"/>
    <property type="molecule type" value="Genomic_DNA"/>
</dbReference>
<evidence type="ECO:0000313" key="1">
    <source>
        <dbReference type="EMBL" id="RAH72898.1"/>
    </source>
</evidence>
<name>A0ACD1HHQ9_9EURO</name>
<sequence length="164" mass="18546">MKRAFKQRPFQEVGIGLAYLACDIDSDLKFPCQIRGGEYRRCTTLETCSTLMFCSSRFAFFRSVNCGLGLTPRLQCPPYSRGDPGSRTTVHARLPDAEHSYQHTYSGTNAKLIAELIMVRGRRSRHVPREQDRKWVPSSESSIEGTERKGEIVHDDMAFPSPGE</sequence>
<proteinExistence type="predicted"/>
<evidence type="ECO:0000313" key="2">
    <source>
        <dbReference type="Proteomes" id="UP000249661"/>
    </source>
</evidence>
<protein>
    <submittedName>
        <fullName evidence="1">Uncharacterized protein</fullName>
    </submittedName>
</protein>
<accession>A0ACD1HHQ9</accession>
<keyword evidence="2" id="KW-1185">Reference proteome</keyword>
<gene>
    <name evidence="1" type="ORF">BO66DRAFT_389472</name>
</gene>
<reference evidence="1" key="1">
    <citation type="submission" date="2018-02" db="EMBL/GenBank/DDBJ databases">
        <title>The genomes of Aspergillus section Nigri reveals drivers in fungal speciation.</title>
        <authorList>
            <consortium name="DOE Joint Genome Institute"/>
            <person name="Vesth T.C."/>
            <person name="Nybo J."/>
            <person name="Theobald S."/>
            <person name="Brandl J."/>
            <person name="Frisvad J.C."/>
            <person name="Nielsen K.F."/>
            <person name="Lyhne E.K."/>
            <person name="Kogle M.E."/>
            <person name="Kuo A."/>
            <person name="Riley R."/>
            <person name="Clum A."/>
            <person name="Nolan M."/>
            <person name="Lipzen A."/>
            <person name="Salamov A."/>
            <person name="Henrissat B."/>
            <person name="Wiebenga A."/>
            <person name="De vries R.P."/>
            <person name="Grigoriev I.V."/>
            <person name="Mortensen U.H."/>
            <person name="Andersen M.R."/>
            <person name="Baker S.E."/>
        </authorList>
    </citation>
    <scope>NUCLEOTIDE SEQUENCE</scope>
    <source>
        <strain evidence="1">CBS 121060</strain>
    </source>
</reference>
<dbReference type="Proteomes" id="UP000249661">
    <property type="component" value="Unassembled WGS sequence"/>
</dbReference>
<organism evidence="1 2">
    <name type="scientific">Aspergillus aculeatinus CBS 121060</name>
    <dbReference type="NCBI Taxonomy" id="1448322"/>
    <lineage>
        <taxon>Eukaryota</taxon>
        <taxon>Fungi</taxon>
        <taxon>Dikarya</taxon>
        <taxon>Ascomycota</taxon>
        <taxon>Pezizomycotina</taxon>
        <taxon>Eurotiomycetes</taxon>
        <taxon>Eurotiomycetidae</taxon>
        <taxon>Eurotiales</taxon>
        <taxon>Aspergillaceae</taxon>
        <taxon>Aspergillus</taxon>
        <taxon>Aspergillus subgen. Circumdati</taxon>
    </lineage>
</organism>